<dbReference type="EMBL" id="FN648522">
    <property type="protein sequence ID" value="CBJ32346.1"/>
    <property type="molecule type" value="Genomic_DNA"/>
</dbReference>
<proteinExistence type="predicted"/>
<dbReference type="PANTHER" id="PTHR19879">
    <property type="entry name" value="TRANSCRIPTION INITIATION FACTOR TFIID"/>
    <property type="match status" value="1"/>
</dbReference>
<evidence type="ECO:0000256" key="2">
    <source>
        <dbReference type="ARBA" id="ARBA00022574"/>
    </source>
</evidence>
<dbReference type="EMBL" id="FN649734">
    <property type="protein sequence ID" value="CBJ32346.1"/>
    <property type="molecule type" value="Genomic_DNA"/>
</dbReference>
<dbReference type="GO" id="GO:0005669">
    <property type="term" value="C:transcription factor TFIID complex"/>
    <property type="evidence" value="ECO:0007669"/>
    <property type="project" value="TreeGrafter"/>
</dbReference>
<dbReference type="STRING" id="2880.D7FXT3"/>
<keyword evidence="5" id="KW-0804">Transcription</keyword>
<dbReference type="eggNOG" id="KOG0263">
    <property type="taxonomic scope" value="Eukaryota"/>
</dbReference>
<dbReference type="AlphaFoldDB" id="D7FXT3"/>
<evidence type="ECO:0000256" key="1">
    <source>
        <dbReference type="ARBA" id="ARBA00004123"/>
    </source>
</evidence>
<keyword evidence="2 7" id="KW-0853">WD repeat</keyword>
<feature type="compositionally biased region" description="Low complexity" evidence="8">
    <location>
        <begin position="277"/>
        <end position="293"/>
    </location>
</feature>
<evidence type="ECO:0000256" key="4">
    <source>
        <dbReference type="ARBA" id="ARBA00023015"/>
    </source>
</evidence>
<feature type="region of interest" description="Disordered" evidence="8">
    <location>
        <begin position="635"/>
        <end position="672"/>
    </location>
</feature>
<dbReference type="PRINTS" id="PR00320">
    <property type="entry name" value="GPROTEINBRPT"/>
</dbReference>
<dbReference type="InterPro" id="IPR036322">
    <property type="entry name" value="WD40_repeat_dom_sf"/>
</dbReference>
<dbReference type="InterPro" id="IPR007582">
    <property type="entry name" value="TFIID_NTD2"/>
</dbReference>
<dbReference type="InterPro" id="IPR019775">
    <property type="entry name" value="WD40_repeat_CS"/>
</dbReference>
<feature type="repeat" description="WD" evidence="7">
    <location>
        <begin position="428"/>
        <end position="469"/>
    </location>
</feature>
<dbReference type="InterPro" id="IPR015943">
    <property type="entry name" value="WD40/YVTN_repeat-like_dom_sf"/>
</dbReference>
<feature type="region of interest" description="Disordered" evidence="8">
    <location>
        <begin position="253"/>
        <end position="302"/>
    </location>
</feature>
<feature type="domain" description="TFIID subunit TAF5 NTD2" evidence="9">
    <location>
        <begin position="101"/>
        <end position="228"/>
    </location>
</feature>
<dbReference type="InterPro" id="IPR037264">
    <property type="entry name" value="TFIID_NTD2_sf"/>
</dbReference>
<dbReference type="Pfam" id="PF04494">
    <property type="entry name" value="TFIID_NTD2"/>
    <property type="match status" value="1"/>
</dbReference>
<dbReference type="CDD" id="cd08044">
    <property type="entry name" value="TAF5_NTD2"/>
    <property type="match status" value="1"/>
</dbReference>
<evidence type="ECO:0000256" key="5">
    <source>
        <dbReference type="ARBA" id="ARBA00023163"/>
    </source>
</evidence>
<dbReference type="Gene3D" id="1.25.40.500">
    <property type="entry name" value="TFIID subunit TAF5, NTD2 domain"/>
    <property type="match status" value="1"/>
</dbReference>
<dbReference type="PANTHER" id="PTHR19879:SF1">
    <property type="entry name" value="CANNONBALL-RELATED"/>
    <property type="match status" value="1"/>
</dbReference>
<evidence type="ECO:0000313" key="11">
    <source>
        <dbReference type="Proteomes" id="UP000002630"/>
    </source>
</evidence>
<feature type="region of interest" description="Disordered" evidence="8">
    <location>
        <begin position="48"/>
        <end position="74"/>
    </location>
</feature>
<comment type="subcellular location">
    <subcellularLocation>
        <location evidence="1">Nucleus</location>
    </subcellularLocation>
</comment>
<dbReference type="OrthoDB" id="10266330at2759"/>
<evidence type="ECO:0000256" key="8">
    <source>
        <dbReference type="SAM" id="MobiDB-lite"/>
    </source>
</evidence>
<dbReference type="GO" id="GO:0006367">
    <property type="term" value="P:transcription initiation at RNA polymerase II promoter"/>
    <property type="evidence" value="ECO:0007669"/>
    <property type="project" value="TreeGrafter"/>
</dbReference>
<dbReference type="SUPFAM" id="SSF50978">
    <property type="entry name" value="WD40 repeat-like"/>
    <property type="match status" value="1"/>
</dbReference>
<dbReference type="SUPFAM" id="SSF160897">
    <property type="entry name" value="Taf5 N-terminal domain-like"/>
    <property type="match status" value="1"/>
</dbReference>
<gene>
    <name evidence="10" type="ORF">Esi_0331_0029</name>
</gene>
<dbReference type="CDD" id="cd00200">
    <property type="entry name" value="WD40"/>
    <property type="match status" value="1"/>
</dbReference>
<organism evidence="10 11">
    <name type="scientific">Ectocarpus siliculosus</name>
    <name type="common">Brown alga</name>
    <name type="synonym">Conferva siliculosa</name>
    <dbReference type="NCBI Taxonomy" id="2880"/>
    <lineage>
        <taxon>Eukaryota</taxon>
        <taxon>Sar</taxon>
        <taxon>Stramenopiles</taxon>
        <taxon>Ochrophyta</taxon>
        <taxon>PX clade</taxon>
        <taxon>Phaeophyceae</taxon>
        <taxon>Ectocarpales</taxon>
        <taxon>Ectocarpaceae</taxon>
        <taxon>Ectocarpus</taxon>
    </lineage>
</organism>
<dbReference type="PROSITE" id="PS50082">
    <property type="entry name" value="WD_REPEATS_2"/>
    <property type="match status" value="4"/>
</dbReference>
<feature type="repeat" description="WD" evidence="7">
    <location>
        <begin position="559"/>
        <end position="598"/>
    </location>
</feature>
<sequence length="703" mass="74752">MSSSRSSRLPAPSDVDPDIVVKYLERLGVTPETTRAIRDEVERKKLEEKKARLLAGGDDGEDGSPGGGEGGDDVRAFARRQGMDAAVRDGDSVMAWGILEGSPEKVEQAYRGLSEFVAASWELYRPELEAVMFPVFVHCYLTLVMFDHGAEARGLMRAWGGEHEERFKDEMTLLKMVTAREHAEASDYCKLVLTHKFRVKICLATSKLLNAFLVNKGLLLVMHILNTRVQFVLEERSPLPFAQVVRCGPDDAFPAALRPRSSDDDKSKEESGAARDTPPSKATKEPAAPATTAGRGGGRGVQEEDLKWAAAPPMEVALMKQTERDVSLPLKPPPQPDPPENWPYLRLALRPLDSAQLKDTLSTPEGGARPFLANPLSPHVVMVTFYNAVDTLCCLKPTRDGMQRNGAAAGGGSGQQQQDSGLADTVRLVGHSQPVYGVSWSPDGRFLLSAGGDGGVRLWDIARGRVGGSAGYVRYDGHCGPVWDVAFGPAGYYFATASDDRTACLWSTDCASPLRIFAGHLKGVLCVTFHPNANYVVTGSMDKTVRVWDVQTGDCVRLLAGHSGSVTCVAVSPSGRLEGSALVSGSKDNTVKIWDVASACKRDGDGRNGVDSSASLAEQMKAAAAAAAAIGDGGRGGGVSAVAGTKRKKGAGGGGGGAPWPSRGDGPSYGPVHSFGTRNTGVFNVLFTKRNLVIASGVCRNKS</sequence>
<dbReference type="OMA" id="HNHPVWD"/>
<dbReference type="InParanoid" id="D7FXT3"/>
<feature type="compositionally biased region" description="Basic and acidic residues" evidence="8">
    <location>
        <begin position="260"/>
        <end position="273"/>
    </location>
</feature>
<feature type="repeat" description="WD" evidence="7">
    <location>
        <begin position="475"/>
        <end position="516"/>
    </location>
</feature>
<dbReference type="PROSITE" id="PS50294">
    <property type="entry name" value="WD_REPEATS_REGION"/>
    <property type="match status" value="4"/>
</dbReference>
<evidence type="ECO:0000256" key="6">
    <source>
        <dbReference type="ARBA" id="ARBA00023242"/>
    </source>
</evidence>
<reference evidence="10 11" key="1">
    <citation type="journal article" date="2010" name="Nature">
        <title>The Ectocarpus genome and the independent evolution of multicellularity in brown algae.</title>
        <authorList>
            <person name="Cock J.M."/>
            <person name="Sterck L."/>
            <person name="Rouze P."/>
            <person name="Scornet D."/>
            <person name="Allen A.E."/>
            <person name="Amoutzias G."/>
            <person name="Anthouard V."/>
            <person name="Artiguenave F."/>
            <person name="Aury J.M."/>
            <person name="Badger J.H."/>
            <person name="Beszteri B."/>
            <person name="Billiau K."/>
            <person name="Bonnet E."/>
            <person name="Bothwell J.H."/>
            <person name="Bowler C."/>
            <person name="Boyen C."/>
            <person name="Brownlee C."/>
            <person name="Carrano C.J."/>
            <person name="Charrier B."/>
            <person name="Cho G.Y."/>
            <person name="Coelho S.M."/>
            <person name="Collen J."/>
            <person name="Corre E."/>
            <person name="Da Silva C."/>
            <person name="Delage L."/>
            <person name="Delaroque N."/>
            <person name="Dittami S.M."/>
            <person name="Doulbeau S."/>
            <person name="Elias M."/>
            <person name="Farnham G."/>
            <person name="Gachon C.M."/>
            <person name="Gschloessl B."/>
            <person name="Heesch S."/>
            <person name="Jabbari K."/>
            <person name="Jubin C."/>
            <person name="Kawai H."/>
            <person name="Kimura K."/>
            <person name="Kloareg B."/>
            <person name="Kupper F.C."/>
            <person name="Lang D."/>
            <person name="Le Bail A."/>
            <person name="Leblanc C."/>
            <person name="Lerouge P."/>
            <person name="Lohr M."/>
            <person name="Lopez P.J."/>
            <person name="Martens C."/>
            <person name="Maumus F."/>
            <person name="Michel G."/>
            <person name="Miranda-Saavedra D."/>
            <person name="Morales J."/>
            <person name="Moreau H."/>
            <person name="Motomura T."/>
            <person name="Nagasato C."/>
            <person name="Napoli C.A."/>
            <person name="Nelson D.R."/>
            <person name="Nyvall-Collen P."/>
            <person name="Peters A.F."/>
            <person name="Pommier C."/>
            <person name="Potin P."/>
            <person name="Poulain J."/>
            <person name="Quesneville H."/>
            <person name="Read B."/>
            <person name="Rensing S.A."/>
            <person name="Ritter A."/>
            <person name="Rousvoal S."/>
            <person name="Samanta M."/>
            <person name="Samson G."/>
            <person name="Schroeder D.C."/>
            <person name="Segurens B."/>
            <person name="Strittmatter M."/>
            <person name="Tonon T."/>
            <person name="Tregear J.W."/>
            <person name="Valentin K."/>
            <person name="von Dassow P."/>
            <person name="Yamagishi T."/>
            <person name="Van de Peer Y."/>
            <person name="Wincker P."/>
        </authorList>
    </citation>
    <scope>NUCLEOTIDE SEQUENCE [LARGE SCALE GENOMIC DNA]</scope>
    <source>
        <strain evidence="11">Ec32 / CCAP1310/4</strain>
    </source>
</reference>
<feature type="repeat" description="WD" evidence="7">
    <location>
        <begin position="517"/>
        <end position="558"/>
    </location>
</feature>
<keyword evidence="3" id="KW-0677">Repeat</keyword>
<evidence type="ECO:0000259" key="9">
    <source>
        <dbReference type="Pfam" id="PF04494"/>
    </source>
</evidence>
<keyword evidence="11" id="KW-1185">Reference proteome</keyword>
<evidence type="ECO:0000256" key="7">
    <source>
        <dbReference type="PROSITE-ProRule" id="PRU00221"/>
    </source>
</evidence>
<dbReference type="Proteomes" id="UP000002630">
    <property type="component" value="Linkage Group LG09"/>
</dbReference>
<dbReference type="Gene3D" id="2.130.10.10">
    <property type="entry name" value="YVTN repeat-like/Quinoprotein amine dehydrogenase"/>
    <property type="match status" value="2"/>
</dbReference>
<evidence type="ECO:0000313" key="10">
    <source>
        <dbReference type="EMBL" id="CBJ32346.1"/>
    </source>
</evidence>
<keyword evidence="6" id="KW-0539">Nucleus</keyword>
<evidence type="ECO:0000256" key="3">
    <source>
        <dbReference type="ARBA" id="ARBA00022737"/>
    </source>
</evidence>
<name>D7FXT3_ECTSI</name>
<dbReference type="InterPro" id="IPR020472">
    <property type="entry name" value="WD40_PAC1"/>
</dbReference>
<dbReference type="Pfam" id="PF00400">
    <property type="entry name" value="WD40"/>
    <property type="match status" value="4"/>
</dbReference>
<accession>D7FXT3</accession>
<dbReference type="PROSITE" id="PS00678">
    <property type="entry name" value="WD_REPEATS_1"/>
    <property type="match status" value="3"/>
</dbReference>
<dbReference type="SMART" id="SM00320">
    <property type="entry name" value="WD40"/>
    <property type="match status" value="4"/>
</dbReference>
<protein>
    <submittedName>
        <fullName evidence="10">TFIID and SAGA subunit</fullName>
    </submittedName>
</protein>
<dbReference type="InterPro" id="IPR001680">
    <property type="entry name" value="WD40_rpt"/>
</dbReference>
<dbReference type="GO" id="GO:0016251">
    <property type="term" value="F:RNA polymerase II general transcription initiation factor activity"/>
    <property type="evidence" value="ECO:0007669"/>
    <property type="project" value="TreeGrafter"/>
</dbReference>
<keyword evidence="4" id="KW-0805">Transcription regulation</keyword>